<dbReference type="PANTHER" id="PTHR13976">
    <property type="entry name" value="HETEROGENEOUS NUCLEAR RIBONUCLEOPROTEIN-RELATED"/>
    <property type="match status" value="1"/>
</dbReference>
<dbReference type="InterPro" id="IPR012677">
    <property type="entry name" value="Nucleotide-bd_a/b_plait_sf"/>
</dbReference>
<accession>A0A7R9K232</accession>
<feature type="region of interest" description="Disordered" evidence="4">
    <location>
        <begin position="435"/>
        <end position="599"/>
    </location>
</feature>
<feature type="compositionally biased region" description="Basic and acidic residues" evidence="4">
    <location>
        <begin position="493"/>
        <end position="507"/>
    </location>
</feature>
<dbReference type="Gene3D" id="3.30.70.330">
    <property type="match status" value="5"/>
</dbReference>
<feature type="domain" description="RRM" evidence="5">
    <location>
        <begin position="719"/>
        <end position="810"/>
    </location>
</feature>
<feature type="compositionally biased region" description="Polar residues" evidence="4">
    <location>
        <begin position="189"/>
        <end position="200"/>
    </location>
</feature>
<proteinExistence type="predicted"/>
<feature type="region of interest" description="Disordered" evidence="4">
    <location>
        <begin position="692"/>
        <end position="716"/>
    </location>
</feature>
<feature type="domain" description="RRM" evidence="5">
    <location>
        <begin position="1009"/>
        <end position="1085"/>
    </location>
</feature>
<dbReference type="CDD" id="cd12254">
    <property type="entry name" value="RRM_hnRNPH_ESRPs_RBM12_like"/>
    <property type="match status" value="2"/>
</dbReference>
<dbReference type="PROSITE" id="PS50102">
    <property type="entry name" value="RRM"/>
    <property type="match status" value="4"/>
</dbReference>
<feature type="region of interest" description="Disordered" evidence="4">
    <location>
        <begin position="189"/>
        <end position="376"/>
    </location>
</feature>
<feature type="compositionally biased region" description="Basic and acidic residues" evidence="4">
    <location>
        <begin position="293"/>
        <end position="331"/>
    </location>
</feature>
<reference evidence="6" key="1">
    <citation type="submission" date="2020-11" db="EMBL/GenBank/DDBJ databases">
        <authorList>
            <person name="Tran Van P."/>
        </authorList>
    </citation>
    <scope>NUCLEOTIDE SEQUENCE</scope>
</reference>
<sequence length="1085" mass="122749">MSRDNEPPLFAKLAQTSLDEFIYSPTMLAGSGKSYPAITGLKEETGEGFVKMSVIIRLQNLPWSANALDIRQYFRGLSIPEGGVHIVGGEQGDAFIAFSTDEDARQGMMMDGGKIKEVKLKLLLSSRTEMQKVIEQARQQSVTLHSFMQMPAPPIVPLPSLPTMPNLPGILGQQPIPPTMPVAIPSSITATQPAQMSPISTLPDLPPATTVSERNEPERDQKDTDASVNNKDKKDRKDRSRSRDRDSDRRNKKDRDRGSGRRDRDRDRDRSRRRRERSVSRDRDRNNRRRDRKDRSRSRDRSRSKDRDSKRNSRDRRRDSSSIPKDEKQSNEEMTGVGHFQKEHKPPLLANPIMSHPKIDPSLPAKTPTPTRPTPWDGPRGPAPLIGNTQPLFKPLPGGPQGIRPMHMPFDVNHTHLDAKQSRLDVNLSRRDVNQPRMDANQSHANRFPRPERGFPSHPQETPFGNELDDYDRQLDYDNNTSRNFRGNSRGMGDFRRGSFPHRDRLVHGPGSNMPDRGIGGPNPNDLDRRGGLNSFSSIDRRGPFRGDRNEINSFQRDRFDPFDRSQTNDRQYPGRPSAPAGDRFSRDRHPNDKRPFDSRNVMPAMCVEIRNMPTDVAYADVRRFFNGLYISNTGLKLINDNHGNRVGIAYVRFGRPDHKDIALNYNGKPLRGSAVEVLHLSDEIFDKAIDSYRPMHDSDEEDEEEDQKKSSQEQEPFICITVHDLPPYAKEADLHKLFKDIKIEEVLMMMSNEKKEYMAFVRFNTPEDAKNAMKSNLKPTIGHKAVKLNPCTIEQFNETKEIKIQPEKNKVEIKSETFSAPDDKTIVKAQSDPRQNREAPSEPIKPETVKPPSAISDCILLKGLPVSANDRDILDFFTDVGLVPLRIHIMLDKFSQPTGDAFCEFGCSEEASRATTKNNMPLGKENISVETIPRPEMHEALGMPLPPLPMVPRMPGPIGNRNMPGNRPIGLLGLSPGPMVNRMPILGQHQQPLPPQDVPIEGFGKPGCVLALENVPFRADIEEILDFFSGFELARENVIRRFNDQGFPTGDARVALESPSEAQRAIRDLRYSKMRGRPIHVKIL</sequence>
<dbReference type="AlphaFoldDB" id="A0A7R9K232"/>
<organism evidence="6">
    <name type="scientific">Timema genevievae</name>
    <name type="common">Walking stick</name>
    <dbReference type="NCBI Taxonomy" id="629358"/>
    <lineage>
        <taxon>Eukaryota</taxon>
        <taxon>Metazoa</taxon>
        <taxon>Ecdysozoa</taxon>
        <taxon>Arthropoda</taxon>
        <taxon>Hexapoda</taxon>
        <taxon>Insecta</taxon>
        <taxon>Pterygota</taxon>
        <taxon>Neoptera</taxon>
        <taxon>Polyneoptera</taxon>
        <taxon>Phasmatodea</taxon>
        <taxon>Timematodea</taxon>
        <taxon>Timematoidea</taxon>
        <taxon>Timematidae</taxon>
        <taxon>Timema</taxon>
    </lineage>
</organism>
<dbReference type="InterPro" id="IPR050666">
    <property type="entry name" value="ESRP"/>
</dbReference>
<dbReference type="CDD" id="cd12510">
    <property type="entry name" value="RRM1_RBM12_like"/>
    <property type="match status" value="1"/>
</dbReference>
<feature type="region of interest" description="Disordered" evidence="4">
    <location>
        <begin position="823"/>
        <end position="851"/>
    </location>
</feature>
<gene>
    <name evidence="6" type="ORF">TGEB3V08_LOCUS7114</name>
</gene>
<feature type="compositionally biased region" description="Basic and acidic residues" evidence="4">
    <location>
        <begin position="584"/>
        <end position="598"/>
    </location>
</feature>
<evidence type="ECO:0000256" key="1">
    <source>
        <dbReference type="ARBA" id="ARBA00022737"/>
    </source>
</evidence>
<evidence type="ECO:0000313" key="6">
    <source>
        <dbReference type="EMBL" id="CAD7598575.1"/>
    </source>
</evidence>
<keyword evidence="1" id="KW-0677">Repeat</keyword>
<feature type="domain" description="RRM" evidence="5">
    <location>
        <begin position="54"/>
        <end position="127"/>
    </location>
</feature>
<dbReference type="CDD" id="cd00590">
    <property type="entry name" value="RRM_SF"/>
    <property type="match status" value="1"/>
</dbReference>
<name>A0A7R9K232_TIMGE</name>
<dbReference type="GO" id="GO:0003723">
    <property type="term" value="F:RNA binding"/>
    <property type="evidence" value="ECO:0007669"/>
    <property type="project" value="UniProtKB-UniRule"/>
</dbReference>
<dbReference type="InterPro" id="IPR000504">
    <property type="entry name" value="RRM_dom"/>
</dbReference>
<dbReference type="EMBL" id="OE842092">
    <property type="protein sequence ID" value="CAD7598575.1"/>
    <property type="molecule type" value="Genomic_DNA"/>
</dbReference>
<dbReference type="SUPFAM" id="SSF54928">
    <property type="entry name" value="RNA-binding domain, RBD"/>
    <property type="match status" value="4"/>
</dbReference>
<feature type="compositionally biased region" description="Basic and acidic residues" evidence="4">
    <location>
        <begin position="213"/>
        <end position="270"/>
    </location>
</feature>
<protein>
    <recommendedName>
        <fullName evidence="5">RRM domain-containing protein</fullName>
    </recommendedName>
</protein>
<dbReference type="InterPro" id="IPR035979">
    <property type="entry name" value="RBD_domain_sf"/>
</dbReference>
<evidence type="ECO:0000259" key="5">
    <source>
        <dbReference type="PROSITE" id="PS50102"/>
    </source>
</evidence>
<feature type="compositionally biased region" description="Basic and acidic residues" evidence="4">
    <location>
        <begin position="835"/>
        <end position="849"/>
    </location>
</feature>
<dbReference type="Pfam" id="PF00076">
    <property type="entry name" value="RRM_1"/>
    <property type="match status" value="4"/>
</dbReference>
<evidence type="ECO:0000256" key="3">
    <source>
        <dbReference type="PROSITE-ProRule" id="PRU00176"/>
    </source>
</evidence>
<feature type="compositionally biased region" description="Polar residues" evidence="4">
    <location>
        <begin position="477"/>
        <end position="487"/>
    </location>
</feature>
<feature type="domain" description="RRM" evidence="5">
    <location>
        <begin position="606"/>
        <end position="683"/>
    </location>
</feature>
<dbReference type="SMART" id="SM00360">
    <property type="entry name" value="RRM"/>
    <property type="match status" value="5"/>
</dbReference>
<evidence type="ECO:0000256" key="4">
    <source>
        <dbReference type="SAM" id="MobiDB-lite"/>
    </source>
</evidence>
<feature type="compositionally biased region" description="Basic and acidic residues" evidence="4">
    <location>
        <begin position="539"/>
        <end position="568"/>
    </location>
</feature>
<keyword evidence="2 3" id="KW-0694">RNA-binding</keyword>
<evidence type="ECO:0000256" key="2">
    <source>
        <dbReference type="ARBA" id="ARBA00022884"/>
    </source>
</evidence>